<dbReference type="PaxDb" id="263820-PTO0809"/>
<dbReference type="Pfam" id="PF13238">
    <property type="entry name" value="AAA_18"/>
    <property type="match status" value="1"/>
</dbReference>
<dbReference type="PANTHER" id="PTHR41930">
    <property type="entry name" value="UPF0200 PROTEIN MJ1399"/>
    <property type="match status" value="1"/>
</dbReference>
<proteinExistence type="predicted"/>
<sequence length="203" mass="23841">MRKTAHRMVWDIFLVNMIIITGMPGAGKDEFVKVAKSMGFLDVHMGNTVKKYAYENNIKIDDTNIGKFASDERKKYGMDIWAKRTSKYILDEDITIVDGLRNYEELEYFKNNYDDIIVIAIFANEEQRFERIIKRNREDDIKSYNEMKSRDDRELTWGIGKVISLADYMIVNNKSLEEYKSDVKSLLKTIIDSRPKIREKLGL</sequence>
<dbReference type="Gene3D" id="3.40.50.300">
    <property type="entry name" value="P-loop containing nucleotide triphosphate hydrolases"/>
    <property type="match status" value="1"/>
</dbReference>
<dbReference type="KEGG" id="pto:PTO0809"/>
<dbReference type="InterPro" id="IPR027417">
    <property type="entry name" value="P-loop_NTPase"/>
</dbReference>
<dbReference type="AlphaFoldDB" id="Q6L0V8"/>
<dbReference type="EMBL" id="AE017261">
    <property type="protein sequence ID" value="AAT43394.1"/>
    <property type="molecule type" value="Genomic_DNA"/>
</dbReference>
<dbReference type="STRING" id="263820.PTO0809"/>
<dbReference type="SUPFAM" id="SSF52540">
    <property type="entry name" value="P-loop containing nucleoside triphosphate hydrolases"/>
    <property type="match status" value="1"/>
</dbReference>
<organism evidence="1 2">
    <name type="scientific">Picrophilus torridus (strain ATCC 700027 / DSM 9790 / JCM 10055 / NBRC 100828 / KAW 2/3)</name>
    <dbReference type="NCBI Taxonomy" id="1122961"/>
    <lineage>
        <taxon>Archaea</taxon>
        <taxon>Methanobacteriati</taxon>
        <taxon>Thermoplasmatota</taxon>
        <taxon>Thermoplasmata</taxon>
        <taxon>Thermoplasmatales</taxon>
        <taxon>Picrophilaceae</taxon>
        <taxon>Picrophilus</taxon>
    </lineage>
</organism>
<dbReference type="GO" id="GO:0004017">
    <property type="term" value="F:AMP kinase activity"/>
    <property type="evidence" value="ECO:0007669"/>
    <property type="project" value="UniProtKB-EC"/>
</dbReference>
<keyword evidence="1" id="KW-0418">Kinase</keyword>
<dbReference type="Proteomes" id="UP000000438">
    <property type="component" value="Chromosome"/>
</dbReference>
<dbReference type="FunCoup" id="Q6L0V8">
    <property type="interactions" value="10"/>
</dbReference>
<protein>
    <submittedName>
        <fullName evidence="1">UMP/CMP kinase related protein</fullName>
        <ecNumber evidence="1">2.7.4.3</ecNumber>
    </submittedName>
</protein>
<evidence type="ECO:0000313" key="2">
    <source>
        <dbReference type="Proteomes" id="UP000000438"/>
    </source>
</evidence>
<dbReference type="PANTHER" id="PTHR41930:SF1">
    <property type="entry name" value="DEPHOSPHO-COA KINASE"/>
    <property type="match status" value="1"/>
</dbReference>
<evidence type="ECO:0000313" key="1">
    <source>
        <dbReference type="EMBL" id="AAT43394.1"/>
    </source>
</evidence>
<dbReference type="HOGENOM" id="CLU_096329_1_0_2"/>
<accession>Q6L0V8</accession>
<dbReference type="InParanoid" id="Q6L0V8"/>
<name>Q6L0V8_PICTO</name>
<dbReference type="EC" id="2.7.4.3" evidence="1"/>
<reference evidence="1 2" key="1">
    <citation type="journal article" date="2004" name="Proc. Natl. Acad. Sci. U.S.A.">
        <title>Genome sequence of Picrophilus torridus and its implications for life around pH 0.</title>
        <authorList>
            <person name="Futterer O."/>
            <person name="Angelov A."/>
            <person name="Liesegang H."/>
            <person name="Gottschalk G."/>
            <person name="Schleper C."/>
            <person name="Schepers B."/>
            <person name="Dock C."/>
            <person name="Antranikian G."/>
            <person name="Liebl W."/>
        </authorList>
    </citation>
    <scope>NUCLEOTIDE SEQUENCE [LARGE SCALE GENOMIC DNA]</scope>
    <source>
        <strain evidence="2">ATCC 700027 / DSM 9790 / JCM 10055 / NBRC 100828</strain>
    </source>
</reference>
<dbReference type="eggNOG" id="arCOG01045">
    <property type="taxonomic scope" value="Archaea"/>
</dbReference>
<gene>
    <name evidence="1" type="ordered locus">PTO0809</name>
</gene>
<keyword evidence="1" id="KW-0808">Transferase</keyword>